<organism evidence="1 2">
    <name type="scientific">Campylobacter ureolyticus</name>
    <dbReference type="NCBI Taxonomy" id="827"/>
    <lineage>
        <taxon>Bacteria</taxon>
        <taxon>Pseudomonadati</taxon>
        <taxon>Campylobacterota</taxon>
        <taxon>Epsilonproteobacteria</taxon>
        <taxon>Campylobacterales</taxon>
        <taxon>Campylobacteraceae</taxon>
        <taxon>Campylobacter</taxon>
    </lineage>
</organism>
<dbReference type="EMBL" id="JAPXGO010000001">
    <property type="protein sequence ID" value="MCZ6159002.1"/>
    <property type="molecule type" value="Genomic_DNA"/>
</dbReference>
<accession>A0A9Q4KJE2</accession>
<dbReference type="Proteomes" id="UP001075225">
    <property type="component" value="Unassembled WGS sequence"/>
</dbReference>
<dbReference type="RefSeq" id="WP_269484144.1">
    <property type="nucleotide sequence ID" value="NZ_JAPXGO010000001.1"/>
</dbReference>
<gene>
    <name evidence="1" type="ORF">O6B32_00670</name>
</gene>
<proteinExistence type="predicted"/>
<evidence type="ECO:0000313" key="1">
    <source>
        <dbReference type="EMBL" id="MCZ6159002.1"/>
    </source>
</evidence>
<comment type="caution">
    <text evidence="1">The sequence shown here is derived from an EMBL/GenBank/DDBJ whole genome shotgun (WGS) entry which is preliminary data.</text>
</comment>
<sequence>MDNKELDLIISYARTQYLNGISVNEILQDINTRHNAKFTINAFNKWRVMGEWDKALKRKNEIVKKDSQLLQKLPSAEVITNNQIEGLLKNQEIIKEVIQKTKQAIDEKHEIGEAFDNQISSLTKLSNSFKDNAVAIDKLANKTLIGSSSQDITIIVSNFIKDKERLQEAEVIDDK</sequence>
<dbReference type="AlphaFoldDB" id="A0A9Q4KJE2"/>
<evidence type="ECO:0000313" key="2">
    <source>
        <dbReference type="Proteomes" id="UP001075225"/>
    </source>
</evidence>
<protein>
    <submittedName>
        <fullName evidence="1">Uncharacterized protein</fullName>
    </submittedName>
</protein>
<name>A0A9Q4KJE2_9BACT</name>
<reference evidence="1" key="1">
    <citation type="submission" date="2022-12" db="EMBL/GenBank/DDBJ databases">
        <title>Species Delineation and Comparative Genomics within the Campylobacter ureolyticus Complex.</title>
        <authorList>
            <person name="Maki J."/>
            <person name="Howard M."/>
            <person name="Connelly S."/>
            <person name="Hardy D.J."/>
            <person name="Cameron A."/>
        </authorList>
    </citation>
    <scope>NUCLEOTIDE SEQUENCE</scope>
    <source>
        <strain evidence="1">URMC_787</strain>
    </source>
</reference>